<keyword evidence="1 3" id="KW-0963">Cytoplasm</keyword>
<dbReference type="PANTHER" id="PTHR33867:SF1">
    <property type="entry name" value="RIBOSOME MATURATION FACTOR RIMP"/>
    <property type="match status" value="1"/>
</dbReference>
<keyword evidence="8" id="KW-1185">Reference proteome</keyword>
<dbReference type="Gene3D" id="3.30.300.70">
    <property type="entry name" value="RimP-like superfamily, N-terminal"/>
    <property type="match status" value="1"/>
</dbReference>
<dbReference type="NCBIfam" id="NF000933">
    <property type="entry name" value="PRK00092.2-6"/>
    <property type="match status" value="1"/>
</dbReference>
<dbReference type="InterPro" id="IPR028989">
    <property type="entry name" value="RimP_N"/>
</dbReference>
<dbReference type="GO" id="GO:0006412">
    <property type="term" value="P:translation"/>
    <property type="evidence" value="ECO:0007669"/>
    <property type="project" value="TreeGrafter"/>
</dbReference>
<dbReference type="AlphaFoldDB" id="A0A1M7TX75"/>
<evidence type="ECO:0000313" key="8">
    <source>
        <dbReference type="Proteomes" id="UP000184096"/>
    </source>
</evidence>
<sequence>MVKEGLGLAAAERSKINVPGIARALWHQPKTAISASTYSFSYDRVSRVGPPGPALFYYLRRPRPDKAGNPGRYAPKTTAKSALKAKLTLDMTDPTPGSFETDLLDEPRLVVEPGAAARVSAVAGPVLHGMGYRLVRIKISGEAGCTVQIMAERPDGSMQIEDCEAISRALSPVLDIADPIDRAYRLEISSPGIDRPLVRRSDFERFAGHLVKIEMAVAHEGRKRFRGMLDGVEGRTVRLRRDDVKAGEDADVCLTMEDISEARLVLTDELVAESMRRGKKAERELKRSLGLKPPAPPHANQKPAGKPAPKNTKQHRLAAEKARRGDIDPARGD</sequence>
<dbReference type="GO" id="GO:0000028">
    <property type="term" value="P:ribosomal small subunit assembly"/>
    <property type="evidence" value="ECO:0007669"/>
    <property type="project" value="TreeGrafter"/>
</dbReference>
<evidence type="ECO:0000256" key="1">
    <source>
        <dbReference type="ARBA" id="ARBA00022490"/>
    </source>
</evidence>
<dbReference type="SUPFAM" id="SSF75420">
    <property type="entry name" value="YhbC-like, N-terminal domain"/>
    <property type="match status" value="1"/>
</dbReference>
<dbReference type="SUPFAM" id="SSF74942">
    <property type="entry name" value="YhbC-like, C-terminal domain"/>
    <property type="match status" value="1"/>
</dbReference>
<dbReference type="Proteomes" id="UP000184096">
    <property type="component" value="Chromosome I"/>
</dbReference>
<comment type="subcellular location">
    <subcellularLocation>
        <location evidence="3">Cytoplasm</location>
    </subcellularLocation>
</comment>
<dbReference type="Pfam" id="PF17384">
    <property type="entry name" value="DUF150_C"/>
    <property type="match status" value="1"/>
</dbReference>
<dbReference type="InterPro" id="IPR035956">
    <property type="entry name" value="RimP_N_sf"/>
</dbReference>
<accession>A0A1M7TX75</accession>
<dbReference type="InterPro" id="IPR036847">
    <property type="entry name" value="RimP_C_sf"/>
</dbReference>
<comment type="function">
    <text evidence="3">Required for maturation of 30S ribosomal subunits.</text>
</comment>
<feature type="domain" description="Ribosome maturation factor RimP C-terminal" evidence="6">
    <location>
        <begin position="197"/>
        <end position="267"/>
    </location>
</feature>
<gene>
    <name evidence="3" type="primary">rimP</name>
    <name evidence="7" type="ORF">SAMN05444170_2923</name>
</gene>
<dbReference type="InterPro" id="IPR003728">
    <property type="entry name" value="Ribosome_maturation_RimP"/>
</dbReference>
<dbReference type="Pfam" id="PF02576">
    <property type="entry name" value="RimP_N"/>
    <property type="match status" value="1"/>
</dbReference>
<evidence type="ECO:0000256" key="4">
    <source>
        <dbReference type="SAM" id="MobiDB-lite"/>
    </source>
</evidence>
<dbReference type="NCBIfam" id="NF000932">
    <property type="entry name" value="PRK00092.2-5"/>
    <property type="match status" value="1"/>
</dbReference>
<comment type="similarity">
    <text evidence="3">Belongs to the RimP family.</text>
</comment>
<dbReference type="Gene3D" id="2.30.30.180">
    <property type="entry name" value="Ribosome maturation factor RimP, C-terminal domain"/>
    <property type="match status" value="1"/>
</dbReference>
<feature type="region of interest" description="Disordered" evidence="4">
    <location>
        <begin position="276"/>
        <end position="333"/>
    </location>
</feature>
<dbReference type="GO" id="GO:0005829">
    <property type="term" value="C:cytosol"/>
    <property type="evidence" value="ECO:0007669"/>
    <property type="project" value="TreeGrafter"/>
</dbReference>
<dbReference type="CDD" id="cd01734">
    <property type="entry name" value="YlxS_C"/>
    <property type="match status" value="1"/>
</dbReference>
<evidence type="ECO:0000256" key="3">
    <source>
        <dbReference type="HAMAP-Rule" id="MF_01077"/>
    </source>
</evidence>
<evidence type="ECO:0000259" key="5">
    <source>
        <dbReference type="Pfam" id="PF02576"/>
    </source>
</evidence>
<dbReference type="InterPro" id="IPR028998">
    <property type="entry name" value="RimP_C"/>
</dbReference>
<evidence type="ECO:0000256" key="2">
    <source>
        <dbReference type="ARBA" id="ARBA00022517"/>
    </source>
</evidence>
<reference evidence="8" key="1">
    <citation type="submission" date="2016-11" db="EMBL/GenBank/DDBJ databases">
        <authorList>
            <person name="Varghese N."/>
            <person name="Submissions S."/>
        </authorList>
    </citation>
    <scope>NUCLEOTIDE SEQUENCE [LARGE SCALE GENOMIC DNA]</scope>
    <source>
        <strain evidence="8">GAS401</strain>
    </source>
</reference>
<dbReference type="PANTHER" id="PTHR33867">
    <property type="entry name" value="RIBOSOME MATURATION FACTOR RIMP"/>
    <property type="match status" value="1"/>
</dbReference>
<organism evidence="7 8">
    <name type="scientific">Bradyrhizobium erythrophlei</name>
    <dbReference type="NCBI Taxonomy" id="1437360"/>
    <lineage>
        <taxon>Bacteria</taxon>
        <taxon>Pseudomonadati</taxon>
        <taxon>Pseudomonadota</taxon>
        <taxon>Alphaproteobacteria</taxon>
        <taxon>Hyphomicrobiales</taxon>
        <taxon>Nitrobacteraceae</taxon>
        <taxon>Bradyrhizobium</taxon>
    </lineage>
</organism>
<protein>
    <recommendedName>
        <fullName evidence="3">Ribosome maturation factor RimP</fullName>
    </recommendedName>
</protein>
<keyword evidence="2 3" id="KW-0690">Ribosome biogenesis</keyword>
<feature type="domain" description="Ribosome maturation factor RimP N-terminal" evidence="5">
    <location>
        <begin position="124"/>
        <end position="194"/>
    </location>
</feature>
<evidence type="ECO:0000313" key="7">
    <source>
        <dbReference type="EMBL" id="SHN75297.1"/>
    </source>
</evidence>
<dbReference type="EMBL" id="LT670849">
    <property type="protein sequence ID" value="SHN75297.1"/>
    <property type="molecule type" value="Genomic_DNA"/>
</dbReference>
<dbReference type="HAMAP" id="MF_01077">
    <property type="entry name" value="RimP"/>
    <property type="match status" value="1"/>
</dbReference>
<feature type="compositionally biased region" description="Basic and acidic residues" evidence="4">
    <location>
        <begin position="317"/>
        <end position="333"/>
    </location>
</feature>
<proteinExistence type="inferred from homology"/>
<name>A0A1M7TX75_9BRAD</name>
<evidence type="ECO:0000259" key="6">
    <source>
        <dbReference type="Pfam" id="PF17384"/>
    </source>
</evidence>